<dbReference type="InterPro" id="IPR036866">
    <property type="entry name" value="RibonucZ/Hydroxyglut_hydro"/>
</dbReference>
<dbReference type="Proteomes" id="UP000289166">
    <property type="component" value="Unassembled WGS sequence"/>
</dbReference>
<feature type="domain" description="Metallo-beta-lactamase" evidence="1">
    <location>
        <begin position="20"/>
        <end position="211"/>
    </location>
</feature>
<dbReference type="PANTHER" id="PTHR13754:SF13">
    <property type="entry name" value="METALLO-BETA-LACTAMASE SUPERFAMILY PROTEIN (AFU_ORTHOLOGUE AFUA_3G07630)"/>
    <property type="match status" value="1"/>
</dbReference>
<dbReference type="Gene3D" id="3.60.15.10">
    <property type="entry name" value="Ribonuclease Z/Hydroxyacylglutathione hydrolase-like"/>
    <property type="match status" value="1"/>
</dbReference>
<gene>
    <name evidence="2" type="ORF">EFD62_01045</name>
</gene>
<protein>
    <submittedName>
        <fullName evidence="2">MBL fold metallo-hydrolase</fullName>
    </submittedName>
</protein>
<dbReference type="GO" id="GO:0016740">
    <property type="term" value="F:transferase activity"/>
    <property type="evidence" value="ECO:0007669"/>
    <property type="project" value="TreeGrafter"/>
</dbReference>
<dbReference type="Pfam" id="PF00753">
    <property type="entry name" value="Lactamase_B"/>
    <property type="match status" value="1"/>
</dbReference>
<comment type="caution">
    <text evidence="2">The sequence shown here is derived from an EMBL/GenBank/DDBJ whole genome shotgun (WGS) entry which is preliminary data.</text>
</comment>
<keyword evidence="3" id="KW-1185">Reference proteome</keyword>
<sequence>MIIKALVENTALSKDFGSEHGLSLYIESNSHKILFDVGASELFLENAKKLNVDISEVDYLIVSHGHYDHGGGLRAFLRENTKAEVFIHQLAFEKYYALRLGDEREYIGLDEELKQNKRIGFTSDRFFISKGVQVFSNITRKEPLPKSNDSLLMKHDDKIVQDTFAHEQNLIIEEAGKTLLVTGCAHNGIENILEYFHDLKRRMPNYVIGGFHLSSRSSGSNEDSEMIDKISKYLMDTNVKFYTCHCTGIESYNRLKAVMGDNIDYLSAGSEIRIPPINAIDDC</sequence>
<evidence type="ECO:0000259" key="1">
    <source>
        <dbReference type="SMART" id="SM00849"/>
    </source>
</evidence>
<evidence type="ECO:0000313" key="2">
    <source>
        <dbReference type="EMBL" id="RXE60553.1"/>
    </source>
</evidence>
<dbReference type="InterPro" id="IPR041712">
    <property type="entry name" value="DHPS-like_MBL-fold"/>
</dbReference>
<evidence type="ECO:0000313" key="3">
    <source>
        <dbReference type="Proteomes" id="UP000289166"/>
    </source>
</evidence>
<dbReference type="SUPFAM" id="SSF56281">
    <property type="entry name" value="Metallo-hydrolase/oxidoreductase"/>
    <property type="match status" value="1"/>
</dbReference>
<dbReference type="PANTHER" id="PTHR13754">
    <property type="entry name" value="METALLO-BETA-LACTAMASE SUPERFAMILY PROTEIN"/>
    <property type="match status" value="1"/>
</dbReference>
<name>A0A4Q0I803_9FIRM</name>
<accession>A0A4Q0I803</accession>
<dbReference type="EMBL" id="RLII01000001">
    <property type="protein sequence ID" value="RXE60553.1"/>
    <property type="molecule type" value="Genomic_DNA"/>
</dbReference>
<dbReference type="InterPro" id="IPR052926">
    <property type="entry name" value="Metallo-beta-lactamase_dom"/>
</dbReference>
<dbReference type="AlphaFoldDB" id="A0A4Q0I803"/>
<dbReference type="SMART" id="SM00849">
    <property type="entry name" value="Lactamase_B"/>
    <property type="match status" value="1"/>
</dbReference>
<organism evidence="2 3">
    <name type="scientific">Acetivibrio mesophilus</name>
    <dbReference type="NCBI Taxonomy" id="2487273"/>
    <lineage>
        <taxon>Bacteria</taxon>
        <taxon>Bacillati</taxon>
        <taxon>Bacillota</taxon>
        <taxon>Clostridia</taxon>
        <taxon>Eubacteriales</taxon>
        <taxon>Oscillospiraceae</taxon>
        <taxon>Acetivibrio</taxon>
    </lineage>
</organism>
<reference evidence="3" key="1">
    <citation type="submission" date="2018-11" db="EMBL/GenBank/DDBJ databases">
        <title>Genome sequencing of a novel mesophilic and cellulolytic organism within the genus Hungateiclostridium.</title>
        <authorList>
            <person name="Rettenmaier R."/>
            <person name="Liebl W."/>
            <person name="Zverlov V."/>
        </authorList>
    </citation>
    <scope>NUCLEOTIDE SEQUENCE [LARGE SCALE GENOMIC DNA]</scope>
    <source>
        <strain evidence="3">N2K1</strain>
    </source>
</reference>
<dbReference type="InterPro" id="IPR001279">
    <property type="entry name" value="Metallo-B-lactamas"/>
</dbReference>
<proteinExistence type="predicted"/>
<keyword evidence="2" id="KW-0378">Hydrolase</keyword>
<dbReference type="RefSeq" id="WP_128705610.1">
    <property type="nucleotide sequence ID" value="NZ_RLII01000001.1"/>
</dbReference>
<dbReference type="OrthoDB" id="9803916at2"/>
<dbReference type="GO" id="GO:0016787">
    <property type="term" value="F:hydrolase activity"/>
    <property type="evidence" value="ECO:0007669"/>
    <property type="project" value="UniProtKB-KW"/>
</dbReference>
<dbReference type="CDD" id="cd07713">
    <property type="entry name" value="DHPS-like_MBL-fold"/>
    <property type="match status" value="1"/>
</dbReference>